<dbReference type="AlphaFoldDB" id="A0A165HIZ4"/>
<dbReference type="OrthoDB" id="3413114at2759"/>
<protein>
    <submittedName>
        <fullName evidence="1">Uncharacterized protein</fullName>
    </submittedName>
</protein>
<evidence type="ECO:0000313" key="1">
    <source>
        <dbReference type="EMBL" id="KZT59361.1"/>
    </source>
</evidence>
<gene>
    <name evidence="1" type="ORF">CALCODRAFT_507568</name>
</gene>
<name>A0A165HIZ4_9BASI</name>
<evidence type="ECO:0000313" key="2">
    <source>
        <dbReference type="Proteomes" id="UP000076842"/>
    </source>
</evidence>
<dbReference type="InParanoid" id="A0A165HIZ4"/>
<dbReference type="EMBL" id="KV423941">
    <property type="protein sequence ID" value="KZT59361.1"/>
    <property type="molecule type" value="Genomic_DNA"/>
</dbReference>
<dbReference type="Proteomes" id="UP000076842">
    <property type="component" value="Unassembled WGS sequence"/>
</dbReference>
<reference evidence="1 2" key="1">
    <citation type="journal article" date="2016" name="Mol. Biol. Evol.">
        <title>Comparative Genomics of Early-Diverging Mushroom-Forming Fungi Provides Insights into the Origins of Lignocellulose Decay Capabilities.</title>
        <authorList>
            <person name="Nagy L.G."/>
            <person name="Riley R."/>
            <person name="Tritt A."/>
            <person name="Adam C."/>
            <person name="Daum C."/>
            <person name="Floudas D."/>
            <person name="Sun H."/>
            <person name="Yadav J.S."/>
            <person name="Pangilinan J."/>
            <person name="Larsson K.H."/>
            <person name="Matsuura K."/>
            <person name="Barry K."/>
            <person name="Labutti K."/>
            <person name="Kuo R."/>
            <person name="Ohm R.A."/>
            <person name="Bhattacharya S.S."/>
            <person name="Shirouzu T."/>
            <person name="Yoshinaga Y."/>
            <person name="Martin F.M."/>
            <person name="Grigoriev I.V."/>
            <person name="Hibbett D.S."/>
        </authorList>
    </citation>
    <scope>NUCLEOTIDE SEQUENCE [LARGE SCALE GENOMIC DNA]</scope>
    <source>
        <strain evidence="1 2">HHB12733</strain>
    </source>
</reference>
<accession>A0A165HIZ4</accession>
<organism evidence="1 2">
    <name type="scientific">Calocera cornea HHB12733</name>
    <dbReference type="NCBI Taxonomy" id="1353952"/>
    <lineage>
        <taxon>Eukaryota</taxon>
        <taxon>Fungi</taxon>
        <taxon>Dikarya</taxon>
        <taxon>Basidiomycota</taxon>
        <taxon>Agaricomycotina</taxon>
        <taxon>Dacrymycetes</taxon>
        <taxon>Dacrymycetales</taxon>
        <taxon>Dacrymycetaceae</taxon>
        <taxon>Calocera</taxon>
    </lineage>
</organism>
<keyword evidence="2" id="KW-1185">Reference proteome</keyword>
<proteinExistence type="predicted"/>
<sequence>MESIRVDRRGTLSGHPREGILSPIMWYTTTLVCEFRNDPTTGLVGYRPNLFFAFHEIHGSSHPIAFAEDWACFSDKDGVGHAHVRNLKDGREADMLLDTFHGTMFGTFVAPSLSLFVLSDEYGGIRIFDIDKLVLRREQDVQLYCQVPADGPGDPSAWATVDIPDSQYMTALCLSPDGRSLIMLLHHKKDKYSELRMALLPAFPTIHRRRPQQSLPAWTIFQTARSGDILRHCNSLHVLSTNASGDVTFLLGQLESTFWIEVTCKTCHHDRPAVPDLPVPSWLVVDDNRLQEMTRSDVTDTIRARPAAGGVIRKARLARSSLALDEVPADWLDANAVMLLKDEFYSRTTQLAPLVGPATDLILACGVSRPMMFLGGHSDGYHSFWLSATRTPKGHRYFAYAVAEDPEDDEAPSMFRYSDVKAAHALELVSRGLGKSRFKPLHPDAPYIASALEEDITLMTNTRAPAAVRRAAALRLS</sequence>